<dbReference type="PANTHER" id="PTHR21310">
    <property type="entry name" value="AMINOGLYCOSIDE PHOSPHOTRANSFERASE-RELATED-RELATED"/>
    <property type="match status" value="1"/>
</dbReference>
<evidence type="ECO:0000256" key="1">
    <source>
        <dbReference type="ARBA" id="ARBA00008356"/>
    </source>
</evidence>
<comment type="catalytic activity">
    <reaction evidence="4">
        <text>L-threonyl-[protein] + ATP = O-phospho-L-threonyl-[protein] + ADP + H(+)</text>
        <dbReference type="Rhea" id="RHEA:46608"/>
        <dbReference type="Rhea" id="RHEA-COMP:11060"/>
        <dbReference type="Rhea" id="RHEA-COMP:11605"/>
        <dbReference type="ChEBI" id="CHEBI:15378"/>
        <dbReference type="ChEBI" id="CHEBI:30013"/>
        <dbReference type="ChEBI" id="CHEBI:30616"/>
        <dbReference type="ChEBI" id="CHEBI:61977"/>
        <dbReference type="ChEBI" id="CHEBI:456216"/>
        <dbReference type="EC" id="2.7.11.1"/>
    </reaction>
</comment>
<feature type="region of interest" description="Disordered" evidence="6">
    <location>
        <begin position="191"/>
        <end position="262"/>
    </location>
</feature>
<dbReference type="Pfam" id="PF16679">
    <property type="entry name" value="CDT1_C"/>
    <property type="match status" value="1"/>
</dbReference>
<evidence type="ECO:0000313" key="9">
    <source>
        <dbReference type="EMBL" id="ERS99119.1"/>
    </source>
</evidence>
<evidence type="ECO:0000256" key="6">
    <source>
        <dbReference type="SAM" id="MobiDB-lite"/>
    </source>
</evidence>
<dbReference type="Proteomes" id="UP000018087">
    <property type="component" value="Unassembled WGS sequence"/>
</dbReference>
<feature type="domain" description="DNA replication factor Cdt1 C-terminal" evidence="8">
    <location>
        <begin position="585"/>
        <end position="692"/>
    </location>
</feature>
<dbReference type="InterPro" id="IPR051678">
    <property type="entry name" value="AGP_Transferase"/>
</dbReference>
<feature type="compositionally biased region" description="Low complexity" evidence="6">
    <location>
        <begin position="112"/>
        <end position="123"/>
    </location>
</feature>
<evidence type="ECO:0000259" key="7">
    <source>
        <dbReference type="Pfam" id="PF01636"/>
    </source>
</evidence>
<reference evidence="10" key="1">
    <citation type="journal article" date="2014" name="Genome Announc.">
        <title>Genome sequence of the pathogenic fungus Sporothrix schenckii (ATCC 58251).</title>
        <authorList>
            <person name="Cuomo C.A."/>
            <person name="Rodriguez-Del Valle N."/>
            <person name="Perez-Sanchez L."/>
            <person name="Abouelleil A."/>
            <person name="Goldberg J."/>
            <person name="Young S."/>
            <person name="Zeng Q."/>
            <person name="Birren B.W."/>
        </authorList>
    </citation>
    <scope>NUCLEOTIDE SEQUENCE [LARGE SCALE GENOMIC DNA]</scope>
    <source>
        <strain evidence="10">ATCC 58251 / de Perez 2211183</strain>
    </source>
</reference>
<dbReference type="InterPro" id="IPR008266">
    <property type="entry name" value="Tyr_kinase_AS"/>
</dbReference>
<accession>U7PWJ8</accession>
<evidence type="ECO:0000256" key="5">
    <source>
        <dbReference type="ARBA" id="ARBA00048679"/>
    </source>
</evidence>
<dbReference type="AlphaFoldDB" id="U7PWJ8"/>
<dbReference type="eggNOG" id="ENOG502S8WG">
    <property type="taxonomic scope" value="Eukaryota"/>
</dbReference>
<dbReference type="Gene3D" id="1.10.10.1420">
    <property type="entry name" value="DNA replication factor Cdt1, C-terminal WH domain"/>
    <property type="match status" value="1"/>
</dbReference>
<evidence type="ECO:0000256" key="2">
    <source>
        <dbReference type="ARBA" id="ARBA00012513"/>
    </source>
</evidence>
<comment type="catalytic activity">
    <reaction evidence="5">
        <text>L-seryl-[protein] + ATP = O-phospho-L-seryl-[protein] + ADP + H(+)</text>
        <dbReference type="Rhea" id="RHEA:17989"/>
        <dbReference type="Rhea" id="RHEA-COMP:9863"/>
        <dbReference type="Rhea" id="RHEA-COMP:11604"/>
        <dbReference type="ChEBI" id="CHEBI:15378"/>
        <dbReference type="ChEBI" id="CHEBI:29999"/>
        <dbReference type="ChEBI" id="CHEBI:30616"/>
        <dbReference type="ChEBI" id="CHEBI:83421"/>
        <dbReference type="ChEBI" id="CHEBI:456216"/>
        <dbReference type="EC" id="2.7.11.1"/>
    </reaction>
</comment>
<dbReference type="HOGENOM" id="CLU_031309_1_1_1"/>
<protein>
    <recommendedName>
        <fullName evidence="2">non-specific serine/threonine protein kinase</fullName>
        <ecNumber evidence="2">2.7.11.1</ecNumber>
    </recommendedName>
</protein>
<dbReference type="EMBL" id="KI440845">
    <property type="protein sequence ID" value="ERS99119.1"/>
    <property type="molecule type" value="Genomic_DNA"/>
</dbReference>
<organism evidence="9 10">
    <name type="scientific">Sporothrix schenckii (strain ATCC 58251 / de Perez 2211183)</name>
    <name type="common">Rose-picker's disease fungus</name>
    <dbReference type="NCBI Taxonomy" id="1391915"/>
    <lineage>
        <taxon>Eukaryota</taxon>
        <taxon>Fungi</taxon>
        <taxon>Dikarya</taxon>
        <taxon>Ascomycota</taxon>
        <taxon>Pezizomycotina</taxon>
        <taxon>Sordariomycetes</taxon>
        <taxon>Sordariomycetidae</taxon>
        <taxon>Ophiostomatales</taxon>
        <taxon>Ophiostomataceae</taxon>
        <taxon>Sporothrix</taxon>
    </lineage>
</organism>
<dbReference type="GO" id="GO:0004674">
    <property type="term" value="F:protein serine/threonine kinase activity"/>
    <property type="evidence" value="ECO:0007669"/>
    <property type="project" value="UniProtKB-EC"/>
</dbReference>
<feature type="compositionally biased region" description="Low complexity" evidence="6">
    <location>
        <begin position="232"/>
        <end position="254"/>
    </location>
</feature>
<proteinExistence type="inferred from homology"/>
<dbReference type="PROSITE" id="PS00109">
    <property type="entry name" value="PROTEIN_KINASE_TYR"/>
    <property type="match status" value="1"/>
</dbReference>
<keyword evidence="10" id="KW-1185">Reference proteome</keyword>
<dbReference type="EC" id="2.7.11.1" evidence="2"/>
<feature type="compositionally biased region" description="Low complexity" evidence="6">
    <location>
        <begin position="317"/>
        <end position="341"/>
    </location>
</feature>
<name>U7PWJ8_SPOS1</name>
<evidence type="ECO:0000259" key="8">
    <source>
        <dbReference type="Pfam" id="PF16679"/>
    </source>
</evidence>
<dbReference type="InterPro" id="IPR002575">
    <property type="entry name" value="Aminoglycoside_PTrfase"/>
</dbReference>
<evidence type="ECO:0000256" key="3">
    <source>
        <dbReference type="ARBA" id="ARBA00023306"/>
    </source>
</evidence>
<keyword evidence="3" id="KW-0131">Cell cycle</keyword>
<feature type="domain" description="Aminoglycoside phosphotransferase" evidence="7">
    <location>
        <begin position="46"/>
        <end position="86"/>
    </location>
</feature>
<dbReference type="PANTHER" id="PTHR21310:SF58">
    <property type="entry name" value="AMINOGLYCOSIDE PHOSPHOTRANSFERASE DOMAIN-CONTAINING PROTEIN"/>
    <property type="match status" value="1"/>
</dbReference>
<dbReference type="Pfam" id="PF26121">
    <property type="entry name" value="HTH_CDT1"/>
    <property type="match status" value="1"/>
</dbReference>
<dbReference type="SUPFAM" id="SSF56112">
    <property type="entry name" value="Protein kinase-like (PK-like)"/>
    <property type="match status" value="1"/>
</dbReference>
<comment type="similarity">
    <text evidence="1">Belongs to the Cdt1 family.</text>
</comment>
<dbReference type="OrthoDB" id="341730at2759"/>
<dbReference type="Pfam" id="PF01636">
    <property type="entry name" value="APH"/>
    <property type="match status" value="1"/>
</dbReference>
<evidence type="ECO:0000256" key="4">
    <source>
        <dbReference type="ARBA" id="ARBA00047899"/>
    </source>
</evidence>
<feature type="region of interest" description="Disordered" evidence="6">
    <location>
        <begin position="317"/>
        <end position="351"/>
    </location>
</feature>
<gene>
    <name evidence="9" type="ORF">HMPREF1624_04315</name>
</gene>
<dbReference type="InterPro" id="IPR038090">
    <property type="entry name" value="Cdt1_C_WH_dom_sf"/>
</dbReference>
<dbReference type="InterPro" id="IPR011009">
    <property type="entry name" value="Kinase-like_dom_sf"/>
</dbReference>
<dbReference type="Gene3D" id="3.90.1200.10">
    <property type="match status" value="1"/>
</dbReference>
<feature type="region of interest" description="Disordered" evidence="6">
    <location>
        <begin position="112"/>
        <end position="132"/>
    </location>
</feature>
<dbReference type="InterPro" id="IPR032054">
    <property type="entry name" value="Cdt1_C"/>
</dbReference>
<evidence type="ECO:0000313" key="10">
    <source>
        <dbReference type="Proteomes" id="UP000018087"/>
    </source>
</evidence>
<feature type="compositionally biased region" description="Low complexity" evidence="6">
    <location>
        <begin position="205"/>
        <end position="219"/>
    </location>
</feature>
<sequence length="719" mass="76991">MNEVDEGPYANKAAFNDALAKAWSAEDEGNPATRLLCRIQHAFMHDHGIVLTHNDLCPRNILVRGATVVAILDWEFSGFFPEYWEYPVLQTLWRPGWNNVWITEGKSEMARPSRSSRVAPASAKQAGTAVAPSNRSIDTFGRVSKRVAPSSLIKAPAATPTVTIPARRQAAVEQFLADKAITVELPSAAEAAAQPRTKTPKTAKKTAPASSSAPVSSSTKQRKRRAAEALDSDSSSSTTSFSSPSSSQQQPSAAKRARRTTKATTCVADLLTRTAQKKADIVLPSVDIDSDSASTPASSLDSGSLIACLNRNFSSSLSTSFPLSPRSTSSSPRPNSTAPTTPCEPENESEDAARNCKTTVLPLELLDLLRLQNAFAKTLALHHAHHGTNAPVDLRTFCPGVAQAWGKRSVALEDVQRCLGVVSLAAAADNKVADALFLADYGRGKICIEMQNDIDIGPMGTLADRLNAVFEANLRARWAASASSKTATDLKQFIAALPKAPVTASKSVLQTAVLRAKGQRTLEELMHGIALKKQEKAAHEAMLKAPVAAAVVEAESMDVDSDKTATTTSAREDTVTAATAATPMNLLDRIRFRQMQRAQLQAAGALAAPPTPEELERRAALQRVGDIAEVLSMLCTAASLRQSNRVSFGMTAITSKIKDSLRMPIARDEAASCVRLLAKEVAPQWLSIVSMGGREIVIMLADVVPSKTMIQERVQSLTR</sequence>
<dbReference type="STRING" id="1391915.U7PWJ8"/>